<dbReference type="AlphaFoldDB" id="A0A1S3ZLL6"/>
<feature type="compositionally biased region" description="Polar residues" evidence="1">
    <location>
        <begin position="35"/>
        <end position="54"/>
    </location>
</feature>
<protein>
    <submittedName>
        <fullName evidence="2">Proline-rich receptor-like protein kinase PERK10</fullName>
    </submittedName>
</protein>
<evidence type="ECO:0000313" key="2">
    <source>
        <dbReference type="RefSeq" id="XP_016465247.1"/>
    </source>
</evidence>
<feature type="region of interest" description="Disordered" evidence="1">
    <location>
        <begin position="32"/>
        <end position="54"/>
    </location>
</feature>
<sequence>MESSTLQTKEGNWQTVVFPKKKKSNQNIKVMPFNSGKSLDNGNTTTTTHPKINGKNQSAKMYITTGNIRPGDSDSSPKLTLSSPISVGRNVHGNEQLPQPCMDEQHSSSPCTIDEPRSSPSHEAPMELATSLQPYPKPLCPAGTTLLPPGEISNMNPIFMTWSLPMNNPQAQPNPNMQAPPYANPVQPENPPNIPLQMPQAAPPPIANLAPPVQLPPNAPEPENVLMEEEEEINLLGSGPVLEFSSLNEVKCFSSEIS</sequence>
<reference evidence="2" key="1">
    <citation type="submission" date="2025-08" db="UniProtKB">
        <authorList>
            <consortium name="RefSeq"/>
        </authorList>
    </citation>
    <scope>IDENTIFICATION</scope>
</reference>
<name>A0A1S3ZLL6_TOBAC</name>
<evidence type="ECO:0000256" key="1">
    <source>
        <dbReference type="SAM" id="MobiDB-lite"/>
    </source>
</evidence>
<proteinExistence type="predicted"/>
<feature type="region of interest" description="Disordered" evidence="1">
    <location>
        <begin position="201"/>
        <end position="221"/>
    </location>
</feature>
<dbReference type="RefSeq" id="XP_016465247.1">
    <property type="nucleotide sequence ID" value="XM_016609761.1"/>
</dbReference>
<gene>
    <name evidence="2" type="primary">LOC107788100</name>
</gene>
<dbReference type="PaxDb" id="4097-A0A1S3ZLL6"/>
<accession>A0A1S3ZLL6</accession>
<organism evidence="2">
    <name type="scientific">Nicotiana tabacum</name>
    <name type="common">Common tobacco</name>
    <dbReference type="NCBI Taxonomy" id="4097"/>
    <lineage>
        <taxon>Eukaryota</taxon>
        <taxon>Viridiplantae</taxon>
        <taxon>Streptophyta</taxon>
        <taxon>Embryophyta</taxon>
        <taxon>Tracheophyta</taxon>
        <taxon>Spermatophyta</taxon>
        <taxon>Magnoliopsida</taxon>
        <taxon>eudicotyledons</taxon>
        <taxon>Gunneridae</taxon>
        <taxon>Pentapetalae</taxon>
        <taxon>asterids</taxon>
        <taxon>lamiids</taxon>
        <taxon>Solanales</taxon>
        <taxon>Solanaceae</taxon>
        <taxon>Nicotianoideae</taxon>
        <taxon>Nicotianeae</taxon>
        <taxon>Nicotiana</taxon>
    </lineage>
</organism>
<dbReference type="KEGG" id="nta:107788100"/>
<feature type="region of interest" description="Disordered" evidence="1">
    <location>
        <begin position="89"/>
        <end position="126"/>
    </location>
</feature>